<comment type="caution">
    <text evidence="5">The sequence shown here is derived from an EMBL/GenBank/DDBJ whole genome shotgun (WGS) entry which is preliminary data.</text>
</comment>
<evidence type="ECO:0000256" key="2">
    <source>
        <dbReference type="SAM" id="MobiDB-lite"/>
    </source>
</evidence>
<evidence type="ECO:0000313" key="6">
    <source>
        <dbReference type="Proteomes" id="UP000187203"/>
    </source>
</evidence>
<dbReference type="AlphaFoldDB" id="A0A1R3KDC0"/>
<evidence type="ECO:0000259" key="4">
    <source>
        <dbReference type="SMART" id="SM00835"/>
    </source>
</evidence>
<dbReference type="InterPro" id="IPR006045">
    <property type="entry name" value="Cupin_1"/>
</dbReference>
<dbReference type="PANTHER" id="PTHR31189">
    <property type="entry name" value="OS03G0336100 PROTEIN-RELATED"/>
    <property type="match status" value="1"/>
</dbReference>
<protein>
    <submittedName>
        <fullName evidence="5">Cupin 1</fullName>
    </submittedName>
</protein>
<proteinExistence type="predicted"/>
<feature type="domain" description="Cupin type-1" evidence="4">
    <location>
        <begin position="138"/>
        <end position="297"/>
    </location>
</feature>
<dbReference type="OrthoDB" id="1912756at2759"/>
<dbReference type="InterPro" id="IPR011051">
    <property type="entry name" value="RmlC_Cupin_sf"/>
</dbReference>
<organism evidence="5 6">
    <name type="scientific">Corchorus olitorius</name>
    <dbReference type="NCBI Taxonomy" id="93759"/>
    <lineage>
        <taxon>Eukaryota</taxon>
        <taxon>Viridiplantae</taxon>
        <taxon>Streptophyta</taxon>
        <taxon>Embryophyta</taxon>
        <taxon>Tracheophyta</taxon>
        <taxon>Spermatophyta</taxon>
        <taxon>Magnoliopsida</taxon>
        <taxon>eudicotyledons</taxon>
        <taxon>Gunneridae</taxon>
        <taxon>Pentapetalae</taxon>
        <taxon>rosids</taxon>
        <taxon>malvids</taxon>
        <taxon>Malvales</taxon>
        <taxon>Malvaceae</taxon>
        <taxon>Grewioideae</taxon>
        <taxon>Apeibeae</taxon>
        <taxon>Corchorus</taxon>
    </lineage>
</organism>
<gene>
    <name evidence="5" type="ORF">COLO4_09061</name>
</gene>
<dbReference type="Pfam" id="PF00190">
    <property type="entry name" value="Cupin_1"/>
    <property type="match status" value="2"/>
</dbReference>
<dbReference type="SMART" id="SM00835">
    <property type="entry name" value="Cupin_1"/>
    <property type="match status" value="2"/>
</dbReference>
<feature type="compositionally biased region" description="Basic and acidic residues" evidence="2">
    <location>
        <begin position="65"/>
        <end position="79"/>
    </location>
</feature>
<dbReference type="InterPro" id="IPR050253">
    <property type="entry name" value="Seed_Storage-Functional"/>
</dbReference>
<keyword evidence="1 3" id="KW-0732">Signal</keyword>
<dbReference type="CDD" id="cd02244">
    <property type="entry name" value="cupin_7S_vicilin-like_N"/>
    <property type="match status" value="1"/>
</dbReference>
<dbReference type="SUPFAM" id="SSF51182">
    <property type="entry name" value="RmlC-like cupins"/>
    <property type="match status" value="2"/>
</dbReference>
<dbReference type="PANTHER" id="PTHR31189:SF13">
    <property type="entry name" value="CUPINCIN"/>
    <property type="match status" value="1"/>
</dbReference>
<dbReference type="EMBL" id="AWUE01014113">
    <property type="protein sequence ID" value="OMP05082.1"/>
    <property type="molecule type" value="Genomic_DNA"/>
</dbReference>
<feature type="region of interest" description="Disordered" evidence="2">
    <location>
        <begin position="65"/>
        <end position="84"/>
    </location>
</feature>
<sequence length="549" mass="62816">MAAKAKLCFIILVLSVLALYSGCAIAKQDPELKQCMHQCRVQQQYDEQQKEECVRKCEEYHREKKEREAEKEGGRHEPDEYWSEENQTSKKLKECQKQCEKLDRGEERQLCVTRCQQKWGDKDRKDQKGEEDEMHNNPYVFEDRHFSTKVHTEHGRVDLLTKFSDKSELLRGIDKFRLAVLVANPNAFVFPNHFDADAIFVVTQGFGTIKLIHEDKRESLNIKKGDVIWIPAGTPIYFINRDNNEKLFIVKLLKPVNVPGQHEVFFDAGGERSKSMFTAFSTEILEAALKTSGDKLESFFEEQDQGPFVNASKEQIEAMSKHEESGGGSPIWPFPLPLPFGRHDTRGSAFNLFKNRSPSQSNQCGQLFEVGPNEFEPLEILDVKVTYANITRGCMSAPFFNSKATKIAIIVDGDEGYFEMACPHVSSKSSKDRRSQDPRSFGREKSGPHYQKISSRLRPDTVFIVPASHPFVTVATGNKNLEILCFEVNIKDNVRYPLAGKGNFVQQFEKEAKELAFNKRETEVDRIFKSQNEEFFFPGPRQHGGRACE</sequence>
<dbReference type="Gene3D" id="2.60.120.10">
    <property type="entry name" value="Jelly Rolls"/>
    <property type="match status" value="2"/>
</dbReference>
<evidence type="ECO:0000256" key="3">
    <source>
        <dbReference type="SAM" id="SignalP"/>
    </source>
</evidence>
<evidence type="ECO:0000256" key="1">
    <source>
        <dbReference type="ARBA" id="ARBA00022729"/>
    </source>
</evidence>
<feature type="chain" id="PRO_5013068480" evidence="3">
    <location>
        <begin position="27"/>
        <end position="549"/>
    </location>
</feature>
<accession>A0A1R3KDC0</accession>
<dbReference type="STRING" id="93759.A0A1R3KDC0"/>
<feature type="signal peptide" evidence="3">
    <location>
        <begin position="1"/>
        <end position="26"/>
    </location>
</feature>
<dbReference type="Proteomes" id="UP000187203">
    <property type="component" value="Unassembled WGS sequence"/>
</dbReference>
<keyword evidence="6" id="KW-1185">Reference proteome</keyword>
<name>A0A1R3KDC0_9ROSI</name>
<dbReference type="CDD" id="cd02245">
    <property type="entry name" value="cupin_7S_vicilin-like_C"/>
    <property type="match status" value="1"/>
</dbReference>
<reference evidence="6" key="1">
    <citation type="submission" date="2013-09" db="EMBL/GenBank/DDBJ databases">
        <title>Corchorus olitorius genome sequencing.</title>
        <authorList>
            <person name="Alam M."/>
            <person name="Haque M.S."/>
            <person name="Islam M.S."/>
            <person name="Emdad E.M."/>
            <person name="Islam M.M."/>
            <person name="Ahmed B."/>
            <person name="Halim A."/>
            <person name="Hossen Q.M.M."/>
            <person name="Hossain M.Z."/>
            <person name="Ahmed R."/>
            <person name="Khan M.M."/>
            <person name="Islam R."/>
            <person name="Rashid M.M."/>
            <person name="Khan S.A."/>
            <person name="Rahman M.S."/>
            <person name="Alam M."/>
            <person name="Yahiya A.S."/>
            <person name="Khan M.S."/>
            <person name="Azam M.S."/>
            <person name="Haque T."/>
            <person name="Lashkar M.Z.H."/>
            <person name="Akhand A.I."/>
            <person name="Morshed G."/>
            <person name="Roy S."/>
            <person name="Uddin K.S."/>
            <person name="Rabeya T."/>
            <person name="Hossain A.S."/>
            <person name="Chowdhury A."/>
            <person name="Snigdha A.R."/>
            <person name="Mortoza M.S."/>
            <person name="Matin S.A."/>
            <person name="Hoque S.M.E."/>
            <person name="Islam M.K."/>
            <person name="Roy D.K."/>
            <person name="Haider R."/>
            <person name="Moosa M.M."/>
            <person name="Elias S.M."/>
            <person name="Hasan A.M."/>
            <person name="Jahan S."/>
            <person name="Shafiuddin M."/>
            <person name="Mahmood N."/>
            <person name="Shommy N.S."/>
        </authorList>
    </citation>
    <scope>NUCLEOTIDE SEQUENCE [LARGE SCALE GENOMIC DNA]</scope>
    <source>
        <strain evidence="6">cv. O-4</strain>
    </source>
</reference>
<feature type="compositionally biased region" description="Basic and acidic residues" evidence="2">
    <location>
        <begin position="429"/>
        <end position="447"/>
    </location>
</feature>
<feature type="domain" description="Cupin type-1" evidence="4">
    <location>
        <begin position="350"/>
        <end position="525"/>
    </location>
</feature>
<dbReference type="InterPro" id="IPR014710">
    <property type="entry name" value="RmlC-like_jellyroll"/>
</dbReference>
<evidence type="ECO:0000313" key="5">
    <source>
        <dbReference type="EMBL" id="OMP05082.1"/>
    </source>
</evidence>
<feature type="region of interest" description="Disordered" evidence="2">
    <location>
        <begin position="427"/>
        <end position="451"/>
    </location>
</feature>